<dbReference type="PANTHER" id="PTHR40616:SF1">
    <property type="entry name" value="LINALOOL DEHYDRATASE_ISOMERASE DOMAIN-CONTAINING PROTEIN"/>
    <property type="match status" value="1"/>
</dbReference>
<organism evidence="1">
    <name type="scientific">Paenibacillus sp. BIHB 4019</name>
    <dbReference type="NCBI Taxonomy" id="1870819"/>
    <lineage>
        <taxon>Bacteria</taxon>
        <taxon>Bacillati</taxon>
        <taxon>Bacillota</taxon>
        <taxon>Bacilli</taxon>
        <taxon>Bacillales</taxon>
        <taxon>Paenibacillaceae</taxon>
        <taxon>Paenibacillus</taxon>
    </lineage>
</organism>
<accession>A0A1B2DL11</accession>
<sequence>MAWKEWSQLSEERRYLVDQALAYMDAKYDEKAKLIGDSEEHGKHGTRGSGHYALGLLLRSEPGDIERACEVLHKIIDLQFDAPDEIYHGTFKSALESIDPPAGNYPWKSLGQGHAYFLAQTVEKITERLVSGIEGEQAKKEWADRLVTAVDEVLPPVWKSYDPNWREFISCIFAVILEHFADKLPQQLLERMEQSMIKAVTGSIERRLSDVVPMNSNIELMHAFITHYYGTRLQRSDWLEHADREAEKLHARYAEFGSLSEFNTTTYYGVDLTVLGLWRQYGKTAAFKQLGHAMEKGLWANIADFYNPYIENLSGPFARAYEMEMTAHSSLGVMLYLALGKGYEHFTAINCETEHDIMIALVGVDVPEELLLQLAEHQRDRLVEQPFRELCERDQPGANTNLCTARAWIEKELMMGAMSGSKNTNGQLHPATIHWKTADGHKYDLRLIRREVGKHWNTHLRGVYYEAAVNERELEVEVQCSAAVDIEFYFEITGQGVDARGIAANRWTLPGLTLEVEAEAPAPVVQAFGNRLEIIYLVQAKKSSATPAAPATMKFLLSRV</sequence>
<reference evidence="1" key="1">
    <citation type="submission" date="2016-08" db="EMBL/GenBank/DDBJ databases">
        <title>Complete Genome Seqeunce of Paenibacillus sp. BIHB 4019 from tea rhizoplane.</title>
        <authorList>
            <person name="Thakur R."/>
            <person name="Swarnkar M.K."/>
            <person name="Gulati A."/>
        </authorList>
    </citation>
    <scope>NUCLEOTIDE SEQUENCE [LARGE SCALE GENOMIC DNA]</scope>
    <source>
        <strain evidence="1">BIHB4019</strain>
    </source>
</reference>
<gene>
    <name evidence="1" type="ORF">BBD42_19360</name>
</gene>
<name>A0A1B2DL11_9BACL</name>
<protein>
    <submittedName>
        <fullName evidence="1">Uncharacterized protein</fullName>
    </submittedName>
</protein>
<dbReference type="EMBL" id="CP016808">
    <property type="protein sequence ID" value="ANY68389.1"/>
    <property type="molecule type" value="Genomic_DNA"/>
</dbReference>
<proteinExistence type="predicted"/>
<evidence type="ECO:0000313" key="1">
    <source>
        <dbReference type="EMBL" id="ANY68389.1"/>
    </source>
</evidence>
<dbReference type="RefSeq" id="WP_099519529.1">
    <property type="nucleotide sequence ID" value="NZ_CP016808.1"/>
</dbReference>
<dbReference type="PANTHER" id="PTHR40616">
    <property type="entry name" value="LINALOOL DEHYDRATASE_ISOMERASE DOMAIN-CONTAINING PROTEIN"/>
    <property type="match status" value="1"/>
</dbReference>
<dbReference type="AlphaFoldDB" id="A0A1B2DL11"/>